<reference evidence="2" key="1">
    <citation type="submission" date="2011-03" db="EMBL/GenBank/DDBJ databases">
        <title>The Genome Sequence of Nematocida sp1 strain ERTm2.</title>
        <authorList>
            <consortium name="The Broad Institute Genome Sequencing Platform"/>
            <consortium name="The Broad Institute Genome Sequencing Center for Infectious Disease"/>
            <person name="Cuomo C."/>
            <person name="Troemel E."/>
            <person name="Young S.K."/>
            <person name="Zeng Q."/>
            <person name="Gargeya S."/>
            <person name="Fitzgerald M."/>
            <person name="Haas B."/>
            <person name="Abouelleil A."/>
            <person name="Alvarado L."/>
            <person name="Arachchi H.M."/>
            <person name="Berlin A."/>
            <person name="Brown A."/>
            <person name="Chapman S.B."/>
            <person name="Chen Z."/>
            <person name="Dunbar C."/>
            <person name="Freedman E."/>
            <person name="Gearin G."/>
            <person name="Gellesch M."/>
            <person name="Goldberg J."/>
            <person name="Griggs A."/>
            <person name="Gujja S."/>
            <person name="Heilman E.R."/>
            <person name="Heiman D."/>
            <person name="Howarth C."/>
            <person name="Larson L."/>
            <person name="Lui A."/>
            <person name="MacDonald P.J.P."/>
            <person name="Mehta T."/>
            <person name="Montmayeur A."/>
            <person name="Murphy C."/>
            <person name="Neiman D."/>
            <person name="Pearson M."/>
            <person name="Priest M."/>
            <person name="Roberts A."/>
            <person name="Saif S."/>
            <person name="Shea T."/>
            <person name="Shenoy N."/>
            <person name="Sisk P."/>
            <person name="Stolte C."/>
            <person name="Sykes S."/>
            <person name="White J."/>
            <person name="Yandava C."/>
            <person name="Wortman J."/>
            <person name="Nusbaum C."/>
            <person name="Birren B."/>
        </authorList>
    </citation>
    <scope>NUCLEOTIDE SEQUENCE</scope>
    <source>
        <strain evidence="2">ERTm2</strain>
    </source>
</reference>
<dbReference type="HOGENOM" id="CLU_035520_0_0_1"/>
<dbReference type="AlphaFoldDB" id="H8ZFR7"/>
<feature type="coiled-coil region" evidence="1">
    <location>
        <begin position="43"/>
        <end position="110"/>
    </location>
</feature>
<dbReference type="Proteomes" id="UP000005622">
    <property type="component" value="Unassembled WGS sequence"/>
</dbReference>
<gene>
    <name evidence="2" type="ORF">NERG_02438</name>
</gene>
<dbReference type="EMBL" id="JH604641">
    <property type="protein sequence ID" value="EHY64469.1"/>
    <property type="molecule type" value="Genomic_DNA"/>
</dbReference>
<keyword evidence="1" id="KW-0175">Coiled coil</keyword>
<protein>
    <submittedName>
        <fullName evidence="2">Uncharacterized protein</fullName>
    </submittedName>
</protein>
<evidence type="ECO:0000313" key="2">
    <source>
        <dbReference type="EMBL" id="EHY64469.1"/>
    </source>
</evidence>
<proteinExistence type="predicted"/>
<organism evidence="2">
    <name type="scientific">Nematocida ausubeli (strain ATCC PRA-371 / ERTm2)</name>
    <name type="common">Nematode killer fungus</name>
    <dbReference type="NCBI Taxonomy" id="1913371"/>
    <lineage>
        <taxon>Eukaryota</taxon>
        <taxon>Fungi</taxon>
        <taxon>Fungi incertae sedis</taxon>
        <taxon>Microsporidia</taxon>
        <taxon>Nematocida</taxon>
    </lineage>
</organism>
<name>H8ZFR7_NEMA1</name>
<accession>H8ZFR7</accession>
<sequence length="497" mass="58065">MDKMDNSIKVDKVAELYEEIKNNPKTSEEKIRNLINEKLLCCKNDLEKQLKASNQSGESKEKKEKNIHTLENALKRQNSINIDDFANSYIKKEKDLKEEVENMISAYMTELIKKIALSQNVSVQVSINCKKPFFGKRDVFGSVRISYIPTDEHGNNAHLAHPYCYEFNISPNCSNTREELKWKTSFNMSMPYSNLEKINSPKTEKTPSIIKQIESYIDKNKQICKNCSKLDKQAQLEISYANWYEDIDTLLINPQIYSNTCKRIIGYGLLLFARENNLEDAHPLACLAENIMKSSYFMISNDKSEMLIMHSLGIADKYYPNIPIDMDAYKNYPGCFMAALKNTLELAIFARYISHRKYADIITDLIIRFREMFLDDIYYVCLESFAKEISNIKRDLFVRILTRNGHSIKYITKIVQSMQKIEKEHSVANYENHSSQFLLWFIWAIKNNNHKNFSIKLQSYRELIDIAEIEKINSARFSSKWGIDINIPELLKEIRYT</sequence>
<evidence type="ECO:0000256" key="1">
    <source>
        <dbReference type="SAM" id="Coils"/>
    </source>
</evidence>